<dbReference type="Proteomes" id="UP000837857">
    <property type="component" value="Chromosome 4"/>
</dbReference>
<protein>
    <submittedName>
        <fullName evidence="1">Uncharacterized protein</fullName>
    </submittedName>
</protein>
<sequence length="71" mass="7533">MDLVMKTGDGTGYGVAVGGGSHPEVAWAYDVSSDAPPSPPPPPPRSFNLTLARLHRSSPRNAEDARVYVRT</sequence>
<evidence type="ECO:0000313" key="1">
    <source>
        <dbReference type="EMBL" id="CAH2065982.1"/>
    </source>
</evidence>
<organism evidence="1 2">
    <name type="scientific">Iphiclides podalirius</name>
    <name type="common">scarce swallowtail</name>
    <dbReference type="NCBI Taxonomy" id="110791"/>
    <lineage>
        <taxon>Eukaryota</taxon>
        <taxon>Metazoa</taxon>
        <taxon>Ecdysozoa</taxon>
        <taxon>Arthropoda</taxon>
        <taxon>Hexapoda</taxon>
        <taxon>Insecta</taxon>
        <taxon>Pterygota</taxon>
        <taxon>Neoptera</taxon>
        <taxon>Endopterygota</taxon>
        <taxon>Lepidoptera</taxon>
        <taxon>Glossata</taxon>
        <taxon>Ditrysia</taxon>
        <taxon>Papilionoidea</taxon>
        <taxon>Papilionidae</taxon>
        <taxon>Papilioninae</taxon>
        <taxon>Iphiclides</taxon>
    </lineage>
</organism>
<reference evidence="1" key="1">
    <citation type="submission" date="2022-03" db="EMBL/GenBank/DDBJ databases">
        <authorList>
            <person name="Martin H S."/>
        </authorList>
    </citation>
    <scope>NUCLEOTIDE SEQUENCE</scope>
</reference>
<accession>A0ABN8IT41</accession>
<dbReference type="EMBL" id="OW152816">
    <property type="protein sequence ID" value="CAH2065982.1"/>
    <property type="molecule type" value="Genomic_DNA"/>
</dbReference>
<name>A0ABN8IT41_9NEOP</name>
<proteinExistence type="predicted"/>
<gene>
    <name evidence="1" type="ORF">IPOD504_LOCUS13224</name>
</gene>
<evidence type="ECO:0000313" key="2">
    <source>
        <dbReference type="Proteomes" id="UP000837857"/>
    </source>
</evidence>
<keyword evidence="2" id="KW-1185">Reference proteome</keyword>
<feature type="non-terminal residue" evidence="1">
    <location>
        <position position="71"/>
    </location>
</feature>